<proteinExistence type="predicted"/>
<gene>
    <name evidence="1" type="ORF">SAMN04487911_10656</name>
</gene>
<dbReference type="RefSeq" id="WP_072763650.1">
    <property type="nucleotide sequence ID" value="NZ_FQYX01000006.1"/>
</dbReference>
<reference evidence="1 2" key="1">
    <citation type="submission" date="2016-11" db="EMBL/GenBank/DDBJ databases">
        <authorList>
            <person name="Jaros S."/>
            <person name="Januszkiewicz K."/>
            <person name="Wedrychowicz H."/>
        </authorList>
    </citation>
    <scope>NUCLEOTIDE SEQUENCE [LARGE SCALE GENOMIC DNA]</scope>
    <source>
        <strain evidence="1 2">CGMCC 1.8863</strain>
    </source>
</reference>
<organism evidence="1 2">
    <name type="scientific">Arenibacter nanhaiticus</name>
    <dbReference type="NCBI Taxonomy" id="558155"/>
    <lineage>
        <taxon>Bacteria</taxon>
        <taxon>Pseudomonadati</taxon>
        <taxon>Bacteroidota</taxon>
        <taxon>Flavobacteriia</taxon>
        <taxon>Flavobacteriales</taxon>
        <taxon>Flavobacteriaceae</taxon>
        <taxon>Arenibacter</taxon>
    </lineage>
</organism>
<dbReference type="AlphaFoldDB" id="A0A1M6E7F1"/>
<dbReference type="Proteomes" id="UP000184231">
    <property type="component" value="Unassembled WGS sequence"/>
</dbReference>
<dbReference type="EMBL" id="FQYX01000006">
    <property type="protein sequence ID" value="SHI81454.1"/>
    <property type="molecule type" value="Genomic_DNA"/>
</dbReference>
<protein>
    <submittedName>
        <fullName evidence="1">Uncharacterized protein</fullName>
    </submittedName>
</protein>
<accession>A0A1M6E7F1</accession>
<evidence type="ECO:0000313" key="1">
    <source>
        <dbReference type="EMBL" id="SHI81454.1"/>
    </source>
</evidence>
<keyword evidence="2" id="KW-1185">Reference proteome</keyword>
<name>A0A1M6E7F1_9FLAO</name>
<sequence length="92" mass="10281">MLKIILIVIAMIVEQLSAGQLKNTSGTDIDAKSECSFLNITTLEEEWTLDCLSFGDRGANSCYDHTPLTILVFANFKPESHVALKDEQNKKY</sequence>
<evidence type="ECO:0000313" key="2">
    <source>
        <dbReference type="Proteomes" id="UP000184231"/>
    </source>
</evidence>